<dbReference type="PANTHER" id="PTHR11157">
    <property type="entry name" value="FATTY ACID ACYL TRANSFERASE-RELATED"/>
    <property type="match status" value="1"/>
</dbReference>
<evidence type="ECO:0000256" key="4">
    <source>
        <dbReference type="ARBA" id="ARBA00022692"/>
    </source>
</evidence>
<keyword evidence="2 10" id="KW-0444">Lipid biosynthesis</keyword>
<feature type="transmembrane region" description="Helical" evidence="10">
    <location>
        <begin position="63"/>
        <end position="83"/>
    </location>
</feature>
<comment type="catalytic activity">
    <reaction evidence="10">
        <text>a very-long-chain acyl-CoA + malonyl-CoA + H(+) = a very-long-chain 3-oxoacyl-CoA + CO2 + CoA</text>
        <dbReference type="Rhea" id="RHEA:32727"/>
        <dbReference type="ChEBI" id="CHEBI:15378"/>
        <dbReference type="ChEBI" id="CHEBI:16526"/>
        <dbReference type="ChEBI" id="CHEBI:57287"/>
        <dbReference type="ChEBI" id="CHEBI:57384"/>
        <dbReference type="ChEBI" id="CHEBI:90725"/>
        <dbReference type="ChEBI" id="CHEBI:90736"/>
        <dbReference type="EC" id="2.3.1.199"/>
    </reaction>
</comment>
<dbReference type="PANTHER" id="PTHR11157:SF126">
    <property type="entry name" value="ELONGATION OF VERY LONG CHAIN FATTY ACIDS PROTEIN"/>
    <property type="match status" value="1"/>
</dbReference>
<dbReference type="GO" id="GO:0019367">
    <property type="term" value="P:fatty acid elongation, saturated fatty acid"/>
    <property type="evidence" value="ECO:0007669"/>
    <property type="project" value="TreeGrafter"/>
</dbReference>
<name>L5JT34_PTEAL</name>
<comment type="caution">
    <text evidence="10">Lacks conserved residue(s) required for the propagation of feature annotation.</text>
</comment>
<evidence type="ECO:0000256" key="11">
    <source>
        <dbReference type="SAM" id="MobiDB-lite"/>
    </source>
</evidence>
<dbReference type="GO" id="GO:0034625">
    <property type="term" value="P:fatty acid elongation, monounsaturated fatty acid"/>
    <property type="evidence" value="ECO:0007669"/>
    <property type="project" value="TreeGrafter"/>
</dbReference>
<keyword evidence="7 10" id="KW-0443">Lipid metabolism</keyword>
<dbReference type="EMBL" id="KB031122">
    <property type="protein sequence ID" value="ELK02569.1"/>
    <property type="molecule type" value="Genomic_DNA"/>
</dbReference>
<evidence type="ECO:0000256" key="2">
    <source>
        <dbReference type="ARBA" id="ARBA00022516"/>
    </source>
</evidence>
<protein>
    <recommendedName>
        <fullName evidence="10">Elongation of very long chain fatty acids protein</fullName>
        <ecNumber evidence="10">2.3.1.199</ecNumber>
    </recommendedName>
    <alternativeName>
        <fullName evidence="10">Very-long-chain 3-oxoacyl-CoA synthase</fullName>
    </alternativeName>
</protein>
<dbReference type="EC" id="2.3.1.199" evidence="10"/>
<keyword evidence="9 10" id="KW-0275">Fatty acid biosynthesis</keyword>
<dbReference type="AlphaFoldDB" id="L5JT34"/>
<keyword evidence="8 10" id="KW-0472">Membrane</keyword>
<evidence type="ECO:0000313" key="12">
    <source>
        <dbReference type="EMBL" id="ELK02569.1"/>
    </source>
</evidence>
<dbReference type="GO" id="GO:0030148">
    <property type="term" value="P:sphingolipid biosynthetic process"/>
    <property type="evidence" value="ECO:0007669"/>
    <property type="project" value="TreeGrafter"/>
</dbReference>
<evidence type="ECO:0000256" key="3">
    <source>
        <dbReference type="ARBA" id="ARBA00022679"/>
    </source>
</evidence>
<evidence type="ECO:0000313" key="13">
    <source>
        <dbReference type="Proteomes" id="UP000010552"/>
    </source>
</evidence>
<keyword evidence="4 10" id="KW-0812">Transmembrane</keyword>
<gene>
    <name evidence="12" type="ORF">PAL_GLEAN10022478</name>
</gene>
<keyword evidence="6 10" id="KW-1133">Transmembrane helix</keyword>
<dbReference type="Proteomes" id="UP000010552">
    <property type="component" value="Unassembled WGS sequence"/>
</dbReference>
<accession>L5JT34</accession>
<evidence type="ECO:0000256" key="7">
    <source>
        <dbReference type="ARBA" id="ARBA00023098"/>
    </source>
</evidence>
<feature type="region of interest" description="Disordered" evidence="11">
    <location>
        <begin position="16"/>
        <end position="40"/>
    </location>
</feature>
<evidence type="ECO:0000256" key="1">
    <source>
        <dbReference type="ARBA" id="ARBA00004141"/>
    </source>
</evidence>
<dbReference type="Pfam" id="PF01151">
    <property type="entry name" value="ELO"/>
    <property type="match status" value="1"/>
</dbReference>
<reference evidence="13" key="1">
    <citation type="journal article" date="2013" name="Science">
        <title>Comparative analysis of bat genomes provides insight into the evolution of flight and immunity.</title>
        <authorList>
            <person name="Zhang G."/>
            <person name="Cowled C."/>
            <person name="Shi Z."/>
            <person name="Huang Z."/>
            <person name="Bishop-Lilly K.A."/>
            <person name="Fang X."/>
            <person name="Wynne J.W."/>
            <person name="Xiong Z."/>
            <person name="Baker M.L."/>
            <person name="Zhao W."/>
            <person name="Tachedjian M."/>
            <person name="Zhu Y."/>
            <person name="Zhou P."/>
            <person name="Jiang X."/>
            <person name="Ng J."/>
            <person name="Yang L."/>
            <person name="Wu L."/>
            <person name="Xiao J."/>
            <person name="Feng Y."/>
            <person name="Chen Y."/>
            <person name="Sun X."/>
            <person name="Zhang Y."/>
            <person name="Marsh G.A."/>
            <person name="Crameri G."/>
            <person name="Broder C.C."/>
            <person name="Frey K.G."/>
            <person name="Wang L.F."/>
            <person name="Wang J."/>
        </authorList>
    </citation>
    <scope>NUCLEOTIDE SEQUENCE [LARGE SCALE GENOMIC DNA]</scope>
</reference>
<proteinExistence type="inferred from homology"/>
<dbReference type="GO" id="GO:0009922">
    <property type="term" value="F:fatty acid elongase activity"/>
    <property type="evidence" value="ECO:0007669"/>
    <property type="project" value="UniProtKB-EC"/>
</dbReference>
<dbReference type="InterPro" id="IPR002076">
    <property type="entry name" value="ELO_fam"/>
</dbReference>
<dbReference type="GO" id="GO:0042761">
    <property type="term" value="P:very long-chain fatty acid biosynthetic process"/>
    <property type="evidence" value="ECO:0007669"/>
    <property type="project" value="TreeGrafter"/>
</dbReference>
<dbReference type="GO" id="GO:0005789">
    <property type="term" value="C:endoplasmic reticulum membrane"/>
    <property type="evidence" value="ECO:0007669"/>
    <property type="project" value="TreeGrafter"/>
</dbReference>
<comment type="similarity">
    <text evidence="10">Belongs to the ELO family.</text>
</comment>
<sequence length="212" mass="23558">MVSSDGSSHLLIRSQVRHSEEQEMLTSKARSWPSGGRGAGGHRGGQLHCLPSPFAFLDPKTSFWFLVLSPLPVTLLFVFSLLLEVADSHITSQREPSRLAEPLTVYILGLVVQPGYFCREFPATSLLANYSSFCQPVDCSQVFFILRKKMEQIAFLNVYHHGPMLWNWWAGVKYVPGGQESVCGHAAHSYHPFAECSFLSGVNVAVLLNIHP</sequence>
<evidence type="ECO:0000256" key="10">
    <source>
        <dbReference type="RuleBase" id="RU361115"/>
    </source>
</evidence>
<evidence type="ECO:0000256" key="5">
    <source>
        <dbReference type="ARBA" id="ARBA00022832"/>
    </source>
</evidence>
<dbReference type="InParanoid" id="L5JT34"/>
<dbReference type="GO" id="GO:0034626">
    <property type="term" value="P:fatty acid elongation, polyunsaturated fatty acid"/>
    <property type="evidence" value="ECO:0007669"/>
    <property type="project" value="TreeGrafter"/>
</dbReference>
<keyword evidence="13" id="KW-1185">Reference proteome</keyword>
<evidence type="ECO:0000256" key="9">
    <source>
        <dbReference type="ARBA" id="ARBA00023160"/>
    </source>
</evidence>
<keyword evidence="5 10" id="KW-0276">Fatty acid metabolism</keyword>
<organism evidence="12 13">
    <name type="scientific">Pteropus alecto</name>
    <name type="common">Black flying fox</name>
    <dbReference type="NCBI Taxonomy" id="9402"/>
    <lineage>
        <taxon>Eukaryota</taxon>
        <taxon>Metazoa</taxon>
        <taxon>Chordata</taxon>
        <taxon>Craniata</taxon>
        <taxon>Vertebrata</taxon>
        <taxon>Euteleostomi</taxon>
        <taxon>Mammalia</taxon>
        <taxon>Eutheria</taxon>
        <taxon>Laurasiatheria</taxon>
        <taxon>Chiroptera</taxon>
        <taxon>Yinpterochiroptera</taxon>
        <taxon>Pteropodoidea</taxon>
        <taxon>Pteropodidae</taxon>
        <taxon>Pteropodinae</taxon>
        <taxon>Pteropus</taxon>
    </lineage>
</organism>
<evidence type="ECO:0000256" key="6">
    <source>
        <dbReference type="ARBA" id="ARBA00022989"/>
    </source>
</evidence>
<evidence type="ECO:0000256" key="8">
    <source>
        <dbReference type="ARBA" id="ARBA00023136"/>
    </source>
</evidence>
<keyword evidence="3 10" id="KW-0808">Transferase</keyword>
<comment type="subcellular location">
    <subcellularLocation>
        <location evidence="1">Membrane</location>
        <topology evidence="1">Multi-pass membrane protein</topology>
    </subcellularLocation>
</comment>